<evidence type="ECO:0000313" key="1">
    <source>
        <dbReference type="EMBL" id="TWT66095.1"/>
    </source>
</evidence>
<dbReference type="AlphaFoldDB" id="A0A5C5XVS6"/>
<comment type="caution">
    <text evidence="1">The sequence shown here is derived from an EMBL/GenBank/DDBJ whole genome shotgun (WGS) entry which is preliminary data.</text>
</comment>
<dbReference type="EMBL" id="SJPK01000006">
    <property type="protein sequence ID" value="TWT66095.1"/>
    <property type="molecule type" value="Genomic_DNA"/>
</dbReference>
<accession>A0A5C5XVS6</accession>
<proteinExistence type="predicted"/>
<dbReference type="Proteomes" id="UP000318053">
    <property type="component" value="Unassembled WGS sequence"/>
</dbReference>
<name>A0A5C5XVS6_9BACT</name>
<evidence type="ECO:0000313" key="2">
    <source>
        <dbReference type="Proteomes" id="UP000318053"/>
    </source>
</evidence>
<sequence>MGDELRIRMTRQSHRFDSLRLDLAMTAPGVKAAGMFLSLAYVAGQFAQLSDLSDVGAGLPIACDRGGFNDHRRHSLQCERIAHARGEGCKKEG</sequence>
<gene>
    <name evidence="1" type="ORF">CA85_29590</name>
</gene>
<keyword evidence="2" id="KW-1185">Reference proteome</keyword>
<organism evidence="1 2">
    <name type="scientific">Allorhodopirellula solitaria</name>
    <dbReference type="NCBI Taxonomy" id="2527987"/>
    <lineage>
        <taxon>Bacteria</taxon>
        <taxon>Pseudomonadati</taxon>
        <taxon>Planctomycetota</taxon>
        <taxon>Planctomycetia</taxon>
        <taxon>Pirellulales</taxon>
        <taxon>Pirellulaceae</taxon>
        <taxon>Allorhodopirellula</taxon>
    </lineage>
</organism>
<protein>
    <submittedName>
        <fullName evidence="1">Uncharacterized protein</fullName>
    </submittedName>
</protein>
<reference evidence="1 2" key="1">
    <citation type="submission" date="2019-02" db="EMBL/GenBank/DDBJ databases">
        <title>Deep-cultivation of Planctomycetes and their phenomic and genomic characterization uncovers novel biology.</title>
        <authorList>
            <person name="Wiegand S."/>
            <person name="Jogler M."/>
            <person name="Boedeker C."/>
            <person name="Pinto D."/>
            <person name="Vollmers J."/>
            <person name="Rivas-Marin E."/>
            <person name="Kohn T."/>
            <person name="Peeters S.H."/>
            <person name="Heuer A."/>
            <person name="Rast P."/>
            <person name="Oberbeckmann S."/>
            <person name="Bunk B."/>
            <person name="Jeske O."/>
            <person name="Meyerdierks A."/>
            <person name="Storesund J.E."/>
            <person name="Kallscheuer N."/>
            <person name="Luecker S."/>
            <person name="Lage O.M."/>
            <person name="Pohl T."/>
            <person name="Merkel B.J."/>
            <person name="Hornburger P."/>
            <person name="Mueller R.-W."/>
            <person name="Bruemmer F."/>
            <person name="Labrenz M."/>
            <person name="Spormann A.M."/>
            <person name="Op Den Camp H."/>
            <person name="Overmann J."/>
            <person name="Amann R."/>
            <person name="Jetten M.S.M."/>
            <person name="Mascher T."/>
            <person name="Medema M.H."/>
            <person name="Devos D.P."/>
            <person name="Kaster A.-K."/>
            <person name="Ovreas L."/>
            <person name="Rohde M."/>
            <person name="Galperin M.Y."/>
            <person name="Jogler C."/>
        </authorList>
    </citation>
    <scope>NUCLEOTIDE SEQUENCE [LARGE SCALE GENOMIC DNA]</scope>
    <source>
        <strain evidence="1 2">CA85</strain>
    </source>
</reference>